<evidence type="ECO:0000313" key="1">
    <source>
        <dbReference type="EMBL" id="AYV47362.1"/>
    </source>
</evidence>
<dbReference type="EMBL" id="CP026100">
    <property type="protein sequence ID" value="AYV47362.1"/>
    <property type="molecule type" value="Genomic_DNA"/>
</dbReference>
<dbReference type="Proteomes" id="UP000281192">
    <property type="component" value="Chromosome"/>
</dbReference>
<dbReference type="AlphaFoldDB" id="A0A2N5CWM5"/>
<keyword evidence="4" id="KW-1185">Reference proteome</keyword>
<dbReference type="RefSeq" id="WP_101712016.1">
    <property type="nucleotide sequence ID" value="NZ_CP026100.1"/>
</dbReference>
<evidence type="ECO:0008006" key="5">
    <source>
        <dbReference type="Google" id="ProtNLM"/>
    </source>
</evidence>
<dbReference type="InterPro" id="IPR019285">
    <property type="entry name" value="DUF2336"/>
</dbReference>
<dbReference type="OrthoDB" id="8194627at2"/>
<evidence type="ECO:0000313" key="3">
    <source>
        <dbReference type="Proteomes" id="UP000234483"/>
    </source>
</evidence>
<sequence>MSQAAQTAELLALARSREPEDRERLLAGIVDLCEAGEAQGRPAAPEIQILLDSIFMTLVVEAEREIRQRLAERLADANWAPSALVNILALDEIEIARPIIARSPVLQDHDLIRLLVQATLEHQIEVARRPGLRAPVVEAILSQSEPAVLTALAGNPSAEINQDAMGRLVAQAKEVVALRSPLARHPSLSPLLAEQLYLWVGRALRDALAVRFDLDPARMQAAVDEATHAAHLGLLPSAPAALAIEDEADREEMEAALVEKLDAAGQLRPGYLLRVLREGRLPLFVFAMARLGRFDVRQVRRAIDSNRPELLALACSAVGIDRSVFPTILEHVRQLNGGRPGGGAEAARKASGAFGPFRPDIAAMAFRQAVSAA</sequence>
<accession>A0A2N5CWM5</accession>
<dbReference type="KEGG" id="cfh:C1707_14440"/>
<dbReference type="EMBL" id="PJRQ01000011">
    <property type="protein sequence ID" value="PLR18205.1"/>
    <property type="molecule type" value="Genomic_DNA"/>
</dbReference>
<proteinExistence type="predicted"/>
<dbReference type="Pfam" id="PF10098">
    <property type="entry name" value="DUF2336"/>
    <property type="match status" value="1"/>
</dbReference>
<evidence type="ECO:0000313" key="2">
    <source>
        <dbReference type="EMBL" id="PLR18205.1"/>
    </source>
</evidence>
<gene>
    <name evidence="1" type="ORF">C1707_14440</name>
    <name evidence="2" type="ORF">CFHF_05435</name>
</gene>
<reference evidence="1 4" key="2">
    <citation type="submission" date="2018-01" db="EMBL/GenBank/DDBJ databases">
        <title>Complete genome sequence of Caulobacter flavus RHGG3.</title>
        <authorList>
            <person name="Yang E."/>
        </authorList>
    </citation>
    <scope>NUCLEOTIDE SEQUENCE [LARGE SCALE GENOMIC DNA]</scope>
    <source>
        <strain evidence="1 4">RHGG3</strain>
    </source>
</reference>
<reference evidence="2 3" key="1">
    <citation type="submission" date="2017-12" db="EMBL/GenBank/DDBJ databases">
        <title>The genome sequence of Caulobacter flavus CGMCC1 15093.</title>
        <authorList>
            <person name="Gao J."/>
            <person name="Mao X."/>
            <person name="Sun J."/>
        </authorList>
    </citation>
    <scope>NUCLEOTIDE SEQUENCE [LARGE SCALE GENOMIC DNA]</scope>
    <source>
        <strain evidence="2 3">CGMCC1 15093</strain>
    </source>
</reference>
<evidence type="ECO:0000313" key="4">
    <source>
        <dbReference type="Proteomes" id="UP000281192"/>
    </source>
</evidence>
<dbReference type="Proteomes" id="UP000234483">
    <property type="component" value="Unassembled WGS sequence"/>
</dbReference>
<organism evidence="2 3">
    <name type="scientific">Caulobacter flavus</name>
    <dbReference type="NCBI Taxonomy" id="1679497"/>
    <lineage>
        <taxon>Bacteria</taxon>
        <taxon>Pseudomonadati</taxon>
        <taxon>Pseudomonadota</taxon>
        <taxon>Alphaproteobacteria</taxon>
        <taxon>Caulobacterales</taxon>
        <taxon>Caulobacteraceae</taxon>
        <taxon>Caulobacter</taxon>
    </lineage>
</organism>
<protein>
    <recommendedName>
        <fullName evidence="5">DUF2336 domain-containing protein</fullName>
    </recommendedName>
</protein>
<name>A0A2N5CWM5_9CAUL</name>